<gene>
    <name evidence="1" type="ORF">GSPATT00002147001</name>
</gene>
<dbReference type="AlphaFoldDB" id="A0DG52"/>
<dbReference type="HOGENOM" id="CLU_1463958_0_0_1"/>
<dbReference type="RefSeq" id="XP_001449416.1">
    <property type="nucleotide sequence ID" value="XM_001449379.1"/>
</dbReference>
<sequence length="185" mass="21506">MNNILSAICQVIKCNGIIWIFNVNEVSQSYSCQAASLISSILQIKNSSNVSKIQPIYNQEDNYQKNSNQANKIFQQINGSLSLPVRVLSQRQSSIYPPHILCYFIIFMDVCKFNRIQQYAFNLTFNYDTMNIFSFRYSYSKINIVFLQSFQLFSIPQTKAQSWSLPLIQLLFSSWFNKILSICQQ</sequence>
<reference evidence="1 2" key="1">
    <citation type="journal article" date="2006" name="Nature">
        <title>Global trends of whole-genome duplications revealed by the ciliate Paramecium tetraurelia.</title>
        <authorList>
            <consortium name="Genoscope"/>
            <person name="Aury J.-M."/>
            <person name="Jaillon O."/>
            <person name="Duret L."/>
            <person name="Noel B."/>
            <person name="Jubin C."/>
            <person name="Porcel B.M."/>
            <person name="Segurens B."/>
            <person name="Daubin V."/>
            <person name="Anthouard V."/>
            <person name="Aiach N."/>
            <person name="Arnaiz O."/>
            <person name="Billaut A."/>
            <person name="Beisson J."/>
            <person name="Blanc I."/>
            <person name="Bouhouche K."/>
            <person name="Camara F."/>
            <person name="Duharcourt S."/>
            <person name="Guigo R."/>
            <person name="Gogendeau D."/>
            <person name="Katinka M."/>
            <person name="Keller A.-M."/>
            <person name="Kissmehl R."/>
            <person name="Klotz C."/>
            <person name="Koll F."/>
            <person name="Le Moue A."/>
            <person name="Lepere C."/>
            <person name="Malinsky S."/>
            <person name="Nowacki M."/>
            <person name="Nowak J.K."/>
            <person name="Plattner H."/>
            <person name="Poulain J."/>
            <person name="Ruiz F."/>
            <person name="Serrano V."/>
            <person name="Zagulski M."/>
            <person name="Dessen P."/>
            <person name="Betermier M."/>
            <person name="Weissenbach J."/>
            <person name="Scarpelli C."/>
            <person name="Schachter V."/>
            <person name="Sperling L."/>
            <person name="Meyer E."/>
            <person name="Cohen J."/>
            <person name="Wincker P."/>
        </authorList>
    </citation>
    <scope>NUCLEOTIDE SEQUENCE [LARGE SCALE GENOMIC DNA]</scope>
    <source>
        <strain evidence="1 2">Stock d4-2</strain>
    </source>
</reference>
<dbReference type="EMBL" id="CT868429">
    <property type="protein sequence ID" value="CAK82019.1"/>
    <property type="molecule type" value="Genomic_DNA"/>
</dbReference>
<dbReference type="Proteomes" id="UP000000600">
    <property type="component" value="Unassembled WGS sequence"/>
</dbReference>
<keyword evidence="2" id="KW-1185">Reference proteome</keyword>
<organism evidence="1 2">
    <name type="scientific">Paramecium tetraurelia</name>
    <dbReference type="NCBI Taxonomy" id="5888"/>
    <lineage>
        <taxon>Eukaryota</taxon>
        <taxon>Sar</taxon>
        <taxon>Alveolata</taxon>
        <taxon>Ciliophora</taxon>
        <taxon>Intramacronucleata</taxon>
        <taxon>Oligohymenophorea</taxon>
        <taxon>Peniculida</taxon>
        <taxon>Parameciidae</taxon>
        <taxon>Paramecium</taxon>
    </lineage>
</organism>
<dbReference type="GeneID" id="5035201"/>
<dbReference type="KEGG" id="ptm:GSPATT00002147001"/>
<dbReference type="InParanoid" id="A0DG52"/>
<evidence type="ECO:0000313" key="2">
    <source>
        <dbReference type="Proteomes" id="UP000000600"/>
    </source>
</evidence>
<accession>A0DG52</accession>
<proteinExistence type="predicted"/>
<name>A0DG52_PARTE</name>
<protein>
    <submittedName>
        <fullName evidence="1">Uncharacterized protein</fullName>
    </submittedName>
</protein>
<evidence type="ECO:0000313" key="1">
    <source>
        <dbReference type="EMBL" id="CAK82019.1"/>
    </source>
</evidence>